<dbReference type="Pfam" id="PF00106">
    <property type="entry name" value="adh_short"/>
    <property type="match status" value="1"/>
</dbReference>
<dbReference type="PRINTS" id="PR00080">
    <property type="entry name" value="SDRFAMILY"/>
</dbReference>
<evidence type="ECO:0000256" key="2">
    <source>
        <dbReference type="ARBA" id="ARBA00023002"/>
    </source>
</evidence>
<accession>A0A7V7TW13</accession>
<proteinExistence type="inferred from homology"/>
<name>A0A7V7TW13_9HYPH</name>
<evidence type="ECO:0000256" key="5">
    <source>
        <dbReference type="SAM" id="Phobius"/>
    </source>
</evidence>
<keyword evidence="5" id="KW-0472">Membrane</keyword>
<feature type="transmembrane region" description="Helical" evidence="5">
    <location>
        <begin position="354"/>
        <end position="371"/>
    </location>
</feature>
<dbReference type="NCBIfam" id="NF005495">
    <property type="entry name" value="PRK07109.1"/>
    <property type="match status" value="1"/>
</dbReference>
<dbReference type="PROSITE" id="PS00061">
    <property type="entry name" value="ADH_SHORT"/>
    <property type="match status" value="1"/>
</dbReference>
<comment type="similarity">
    <text evidence="1 3">Belongs to the short-chain dehydrogenases/reductases (SDR) family.</text>
</comment>
<evidence type="ECO:0000313" key="7">
    <source>
        <dbReference type="Proteomes" id="UP000432089"/>
    </source>
</evidence>
<protein>
    <submittedName>
        <fullName evidence="6">SDR family NAD(P)-dependent oxidoreductase</fullName>
    </submittedName>
</protein>
<dbReference type="SUPFAM" id="SSF51735">
    <property type="entry name" value="NAD(P)-binding Rossmann-fold domains"/>
    <property type="match status" value="1"/>
</dbReference>
<feature type="region of interest" description="Disordered" evidence="4">
    <location>
        <begin position="1"/>
        <end position="40"/>
    </location>
</feature>
<dbReference type="InterPro" id="IPR002347">
    <property type="entry name" value="SDR_fam"/>
</dbReference>
<evidence type="ECO:0000256" key="1">
    <source>
        <dbReference type="ARBA" id="ARBA00006484"/>
    </source>
</evidence>
<organism evidence="6 7">
    <name type="scientific">Plantimonas leprariae</name>
    <dbReference type="NCBI Taxonomy" id="2615207"/>
    <lineage>
        <taxon>Bacteria</taxon>
        <taxon>Pseudomonadati</taxon>
        <taxon>Pseudomonadota</taxon>
        <taxon>Alphaproteobacteria</taxon>
        <taxon>Hyphomicrobiales</taxon>
        <taxon>Aurantimonadaceae</taxon>
        <taxon>Plantimonas</taxon>
    </lineage>
</organism>
<dbReference type="Proteomes" id="UP000432089">
    <property type="component" value="Unassembled WGS sequence"/>
</dbReference>
<dbReference type="PANTHER" id="PTHR44196">
    <property type="entry name" value="DEHYDROGENASE/REDUCTASE SDR FAMILY MEMBER 7B"/>
    <property type="match status" value="1"/>
</dbReference>
<evidence type="ECO:0000256" key="3">
    <source>
        <dbReference type="RuleBase" id="RU000363"/>
    </source>
</evidence>
<dbReference type="GO" id="GO:0016491">
    <property type="term" value="F:oxidoreductase activity"/>
    <property type="evidence" value="ECO:0007669"/>
    <property type="project" value="UniProtKB-KW"/>
</dbReference>
<dbReference type="PANTHER" id="PTHR44196:SF1">
    <property type="entry name" value="DEHYDROGENASE_REDUCTASE SDR FAMILY MEMBER 7B"/>
    <property type="match status" value="1"/>
</dbReference>
<dbReference type="GO" id="GO:0016020">
    <property type="term" value="C:membrane"/>
    <property type="evidence" value="ECO:0007669"/>
    <property type="project" value="TreeGrafter"/>
</dbReference>
<dbReference type="EMBL" id="VZDO01000011">
    <property type="protein sequence ID" value="KAB0679087.1"/>
    <property type="molecule type" value="Genomic_DNA"/>
</dbReference>
<sequence>MSGRSFPVARSGGRAAHDLSRAIRPTNSLRHGDRTAGKAKRSLRLVQRPLGEQVIVVTGASSGIGLATARAAARRGAAVVLAARSGETLERVAHEIEADGGRCAAVVADVSVETDVRRIAQTAVERFGGFDTWVNNAGAAVYDTLTDMPIEEHRKTFETNYWGTVYGSLVAVRHFREHPGGGTLVNVGSVNGDVAVPYLSAYGATKHAVKGFTNALRMELLYERAPVQVTLIKPSGIATPFPQHARSRIGAEPRVVPPLYAPELVADAILHAATHRVRDLTVGAAGRIVAAAAAIAPNLMDRVLAFAVPPVTRSSHPLTTTDNLEQGGSGGEVHYPYFRGLPFSLHTEAMKRPLATAVIAAGVAAVALGWVRRRAGR</sequence>
<evidence type="ECO:0000313" key="6">
    <source>
        <dbReference type="EMBL" id="KAB0679087.1"/>
    </source>
</evidence>
<keyword evidence="5" id="KW-0812">Transmembrane</keyword>
<keyword evidence="7" id="KW-1185">Reference proteome</keyword>
<keyword evidence="5" id="KW-1133">Transmembrane helix</keyword>
<reference evidence="6 7" key="1">
    <citation type="submission" date="2019-09" db="EMBL/GenBank/DDBJ databases">
        <title>YIM 132180 draft genome.</title>
        <authorList>
            <person name="Zhang K."/>
        </authorList>
    </citation>
    <scope>NUCLEOTIDE SEQUENCE [LARGE SCALE GENOMIC DNA]</scope>
    <source>
        <strain evidence="6 7">YIM 132180</strain>
    </source>
</reference>
<dbReference type="Gene3D" id="3.40.50.720">
    <property type="entry name" value="NAD(P)-binding Rossmann-like Domain"/>
    <property type="match status" value="1"/>
</dbReference>
<comment type="caution">
    <text evidence="6">The sequence shown here is derived from an EMBL/GenBank/DDBJ whole genome shotgun (WGS) entry which is preliminary data.</text>
</comment>
<dbReference type="InterPro" id="IPR020904">
    <property type="entry name" value="Sc_DH/Rdtase_CS"/>
</dbReference>
<dbReference type="InterPro" id="IPR036291">
    <property type="entry name" value="NAD(P)-bd_dom_sf"/>
</dbReference>
<gene>
    <name evidence="6" type="ORF">F6X38_14455</name>
</gene>
<dbReference type="AlphaFoldDB" id="A0A7V7TW13"/>
<keyword evidence="2" id="KW-0560">Oxidoreductase</keyword>
<dbReference type="PRINTS" id="PR00081">
    <property type="entry name" value="GDHRDH"/>
</dbReference>
<evidence type="ECO:0000256" key="4">
    <source>
        <dbReference type="SAM" id="MobiDB-lite"/>
    </source>
</evidence>